<dbReference type="OrthoDB" id="9769293at2"/>
<comment type="caution">
    <text evidence="2">The sequence shown here is derived from an EMBL/GenBank/DDBJ whole genome shotgun (WGS) entry which is preliminary data.</text>
</comment>
<sequence>MLNSLEIRNYRSLEHLRIDKVGRVNLILGKNNTGKTSVLEALVLFFSYDNLDFFGWVDRFLNFRGENLVEGIEFDKQEQAISSLFYKKKFSYFDDTLSIKIGEVNNISPLTIRLVKVTYNKDGAIQIATSQEEIGGNAFTVELLGQKDENDFISLILSEKVYRRRLSREFLRFPFGLVSSGIINAPDNGTLWDKVALRTEKRKKVFEALKIIQPQISNLHFEGGLKPYVLLEGEDEPVPLRSMGDGINRILTIILAMVNCENGYLLIDEFENGLHYSVQEKLWEIIFHLAERLNVQVFATTHSYDCIDAFSEVLNGGKYSKDSGVMIRLDNYENNIEATVYDANEIQNTTRLHVDPR</sequence>
<feature type="domain" description="ATPase AAA-type core" evidence="1">
    <location>
        <begin position="24"/>
        <end position="304"/>
    </location>
</feature>
<dbReference type="RefSeq" id="WP_114461084.1">
    <property type="nucleotide sequence ID" value="NZ_QPIW01000007.1"/>
</dbReference>
<evidence type="ECO:0000313" key="3">
    <source>
        <dbReference type="Proteomes" id="UP000253141"/>
    </source>
</evidence>
<dbReference type="EMBL" id="QPIW01000007">
    <property type="protein sequence ID" value="RDB05887.1"/>
    <property type="molecule type" value="Genomic_DNA"/>
</dbReference>
<proteinExistence type="predicted"/>
<dbReference type="AlphaFoldDB" id="A0A369IBR3"/>
<dbReference type="SUPFAM" id="SSF52540">
    <property type="entry name" value="P-loop containing nucleoside triphosphate hydrolases"/>
    <property type="match status" value="1"/>
</dbReference>
<keyword evidence="3" id="KW-1185">Reference proteome</keyword>
<organism evidence="2 3">
    <name type="scientific">Runella aurantiaca</name>
    <dbReference type="NCBI Taxonomy" id="2282308"/>
    <lineage>
        <taxon>Bacteria</taxon>
        <taxon>Pseudomonadati</taxon>
        <taxon>Bacteroidota</taxon>
        <taxon>Cytophagia</taxon>
        <taxon>Cytophagales</taxon>
        <taxon>Spirosomataceae</taxon>
        <taxon>Runella</taxon>
    </lineage>
</organism>
<gene>
    <name evidence="2" type="ORF">DVG78_10770</name>
</gene>
<dbReference type="GO" id="GO:0005524">
    <property type="term" value="F:ATP binding"/>
    <property type="evidence" value="ECO:0007669"/>
    <property type="project" value="InterPro"/>
</dbReference>
<dbReference type="InterPro" id="IPR051396">
    <property type="entry name" value="Bact_Antivir_Def_Nuclease"/>
</dbReference>
<dbReference type="Gene3D" id="3.40.50.300">
    <property type="entry name" value="P-loop containing nucleotide triphosphate hydrolases"/>
    <property type="match status" value="1"/>
</dbReference>
<dbReference type="GO" id="GO:0016887">
    <property type="term" value="F:ATP hydrolysis activity"/>
    <property type="evidence" value="ECO:0007669"/>
    <property type="project" value="InterPro"/>
</dbReference>
<accession>A0A369IBR3</accession>
<dbReference type="PANTHER" id="PTHR43581">
    <property type="entry name" value="ATP/GTP PHOSPHATASE"/>
    <property type="match status" value="1"/>
</dbReference>
<evidence type="ECO:0000259" key="1">
    <source>
        <dbReference type="Pfam" id="PF13304"/>
    </source>
</evidence>
<protein>
    <recommendedName>
        <fullName evidence="1">ATPase AAA-type core domain-containing protein</fullName>
    </recommendedName>
</protein>
<dbReference type="Pfam" id="PF13304">
    <property type="entry name" value="AAA_21"/>
    <property type="match status" value="1"/>
</dbReference>
<dbReference type="InterPro" id="IPR003959">
    <property type="entry name" value="ATPase_AAA_core"/>
</dbReference>
<dbReference type="Proteomes" id="UP000253141">
    <property type="component" value="Unassembled WGS sequence"/>
</dbReference>
<dbReference type="PANTHER" id="PTHR43581:SF4">
    <property type="entry name" value="ATP_GTP PHOSPHATASE"/>
    <property type="match status" value="1"/>
</dbReference>
<evidence type="ECO:0000313" key="2">
    <source>
        <dbReference type="EMBL" id="RDB05887.1"/>
    </source>
</evidence>
<name>A0A369IBR3_9BACT</name>
<dbReference type="InterPro" id="IPR027417">
    <property type="entry name" value="P-loop_NTPase"/>
</dbReference>
<reference evidence="2 3" key="1">
    <citation type="submission" date="2018-07" db="EMBL/GenBank/DDBJ databases">
        <title>Genome analysis of Runella aurantiaca.</title>
        <authorList>
            <person name="Yang X."/>
        </authorList>
    </citation>
    <scope>NUCLEOTIDE SEQUENCE [LARGE SCALE GENOMIC DNA]</scope>
    <source>
        <strain evidence="2 3">YX9</strain>
    </source>
</reference>